<dbReference type="SUPFAM" id="SSF50494">
    <property type="entry name" value="Trypsin-like serine proteases"/>
    <property type="match status" value="1"/>
</dbReference>
<evidence type="ECO:0000256" key="1">
    <source>
        <dbReference type="ARBA" id="ARBA00004613"/>
    </source>
</evidence>
<proteinExistence type="predicted"/>
<keyword evidence="8" id="KW-1185">Reference proteome</keyword>
<dbReference type="GO" id="GO:0051604">
    <property type="term" value="P:protein maturation"/>
    <property type="evidence" value="ECO:0007669"/>
    <property type="project" value="UniProtKB-ARBA"/>
</dbReference>
<dbReference type="AlphaFoldDB" id="A0A3D8RNB4"/>
<dbReference type="PROSITE" id="PS50240">
    <property type="entry name" value="TRYPSIN_DOM"/>
    <property type="match status" value="1"/>
</dbReference>
<dbReference type="InterPro" id="IPR018114">
    <property type="entry name" value="TRYPSIN_HIS"/>
</dbReference>
<dbReference type="FunFam" id="2.40.10.10:FF:000047">
    <property type="entry name" value="Trypsin eta"/>
    <property type="match status" value="1"/>
</dbReference>
<feature type="chain" id="PRO_5017746281" description="Peptidase S1 domain-containing protein" evidence="5">
    <location>
        <begin position="20"/>
        <end position="272"/>
    </location>
</feature>
<protein>
    <recommendedName>
        <fullName evidence="6">Peptidase S1 domain-containing protein</fullName>
    </recommendedName>
</protein>
<dbReference type="InterPro" id="IPR009003">
    <property type="entry name" value="Peptidase_S1_PA"/>
</dbReference>
<sequence length="272" mass="27435">MAPLLALAATMAMPALSMAMPALTTAGALVKPFPVHIARDDAIVGGTTASLGEFPYIVSLSHSGSHFCGGVLLNAYTVLTAAHCSVDYGASSVKVRAGTLTWASGGTQVGVSSIVVHPSYNSATTDNDIALWHLSTPLAASSTIGYATLPVQGSDPAVDTTTTTAGWGLLSESGSTLPATLRKVSVPVISRATCRAEYSTSAVTTNMFCAGLAAGGKDSCSGDSGGPIIDASTGVLLGLVSWGQGCAEAGYAGVYSRLGNYVTYVTSNLWTS</sequence>
<evidence type="ECO:0000256" key="5">
    <source>
        <dbReference type="SAM" id="SignalP"/>
    </source>
</evidence>
<dbReference type="SMART" id="SM00020">
    <property type="entry name" value="Tryp_SPc"/>
    <property type="match status" value="1"/>
</dbReference>
<dbReference type="CDD" id="cd00190">
    <property type="entry name" value="Tryp_SPc"/>
    <property type="match status" value="1"/>
</dbReference>
<evidence type="ECO:0000256" key="2">
    <source>
        <dbReference type="ARBA" id="ARBA00022525"/>
    </source>
</evidence>
<dbReference type="Gene3D" id="2.40.10.10">
    <property type="entry name" value="Trypsin-like serine proteases"/>
    <property type="match status" value="2"/>
</dbReference>
<dbReference type="EMBL" id="PDLM01000006">
    <property type="protein sequence ID" value="RDW75440.1"/>
    <property type="molecule type" value="Genomic_DNA"/>
</dbReference>
<dbReference type="PRINTS" id="PR00722">
    <property type="entry name" value="CHYMOTRYPSIN"/>
</dbReference>
<dbReference type="Proteomes" id="UP000256645">
    <property type="component" value="Unassembled WGS sequence"/>
</dbReference>
<dbReference type="GO" id="GO:0005576">
    <property type="term" value="C:extracellular region"/>
    <property type="evidence" value="ECO:0007669"/>
    <property type="project" value="UniProtKB-SubCell"/>
</dbReference>
<dbReference type="InterPro" id="IPR033116">
    <property type="entry name" value="TRYPSIN_SER"/>
</dbReference>
<evidence type="ECO:0000259" key="6">
    <source>
        <dbReference type="PROSITE" id="PS50240"/>
    </source>
</evidence>
<gene>
    <name evidence="7" type="ORF">BP6252_06582</name>
</gene>
<dbReference type="PANTHER" id="PTHR24252:SF7">
    <property type="entry name" value="HYALIN"/>
    <property type="match status" value="1"/>
</dbReference>
<feature type="domain" description="Peptidase S1" evidence="6">
    <location>
        <begin position="43"/>
        <end position="270"/>
    </location>
</feature>
<organism evidence="7 8">
    <name type="scientific">Coleophoma cylindrospora</name>
    <dbReference type="NCBI Taxonomy" id="1849047"/>
    <lineage>
        <taxon>Eukaryota</taxon>
        <taxon>Fungi</taxon>
        <taxon>Dikarya</taxon>
        <taxon>Ascomycota</taxon>
        <taxon>Pezizomycotina</taxon>
        <taxon>Leotiomycetes</taxon>
        <taxon>Helotiales</taxon>
        <taxon>Dermateaceae</taxon>
        <taxon>Coleophoma</taxon>
    </lineage>
</organism>
<comment type="subcellular location">
    <subcellularLocation>
        <location evidence="1">Secreted</location>
    </subcellularLocation>
</comment>
<dbReference type="GO" id="GO:0006508">
    <property type="term" value="P:proteolysis"/>
    <property type="evidence" value="ECO:0007669"/>
    <property type="project" value="UniProtKB-KW"/>
</dbReference>
<keyword evidence="4" id="KW-0720">Serine protease</keyword>
<dbReference type="STRING" id="1849047.A0A3D8RNB4"/>
<evidence type="ECO:0000256" key="3">
    <source>
        <dbReference type="ARBA" id="ARBA00023157"/>
    </source>
</evidence>
<keyword evidence="5" id="KW-0732">Signal</keyword>
<feature type="signal peptide" evidence="5">
    <location>
        <begin position="1"/>
        <end position="19"/>
    </location>
</feature>
<evidence type="ECO:0000313" key="8">
    <source>
        <dbReference type="Proteomes" id="UP000256645"/>
    </source>
</evidence>
<dbReference type="GO" id="GO:0004252">
    <property type="term" value="F:serine-type endopeptidase activity"/>
    <property type="evidence" value="ECO:0007669"/>
    <property type="project" value="InterPro"/>
</dbReference>
<accession>A0A3D8RNB4</accession>
<dbReference type="PROSITE" id="PS00135">
    <property type="entry name" value="TRYPSIN_SER"/>
    <property type="match status" value="1"/>
</dbReference>
<evidence type="ECO:0000313" key="7">
    <source>
        <dbReference type="EMBL" id="RDW75440.1"/>
    </source>
</evidence>
<dbReference type="Pfam" id="PF00089">
    <property type="entry name" value="Trypsin"/>
    <property type="match status" value="1"/>
</dbReference>
<dbReference type="InterPro" id="IPR001314">
    <property type="entry name" value="Peptidase_S1A"/>
</dbReference>
<keyword evidence="3" id="KW-1015">Disulfide bond</keyword>
<dbReference type="InterPro" id="IPR001254">
    <property type="entry name" value="Trypsin_dom"/>
</dbReference>
<reference evidence="7 8" key="1">
    <citation type="journal article" date="2018" name="IMA Fungus">
        <title>IMA Genome-F 9: Draft genome sequence of Annulohypoxylon stygium, Aspergillus mulundensis, Berkeleyomyces basicola (syn. Thielaviopsis basicola), Ceratocystis smalleyi, two Cercospora beticola strains, Coleophoma cylindrospora, Fusarium fracticaudum, Phialophora cf. hyalina, and Morchella septimelata.</title>
        <authorList>
            <person name="Wingfield B.D."/>
            <person name="Bills G.F."/>
            <person name="Dong Y."/>
            <person name="Huang W."/>
            <person name="Nel W.J."/>
            <person name="Swalarsk-Parry B.S."/>
            <person name="Vaghefi N."/>
            <person name="Wilken P.M."/>
            <person name="An Z."/>
            <person name="de Beer Z.W."/>
            <person name="De Vos L."/>
            <person name="Chen L."/>
            <person name="Duong T.A."/>
            <person name="Gao Y."/>
            <person name="Hammerbacher A."/>
            <person name="Kikkert J.R."/>
            <person name="Li Y."/>
            <person name="Li H."/>
            <person name="Li K."/>
            <person name="Li Q."/>
            <person name="Liu X."/>
            <person name="Ma X."/>
            <person name="Naidoo K."/>
            <person name="Pethybridge S.J."/>
            <person name="Sun J."/>
            <person name="Steenkamp E.T."/>
            <person name="van der Nest M.A."/>
            <person name="van Wyk S."/>
            <person name="Wingfield M.J."/>
            <person name="Xiong C."/>
            <person name="Yue Q."/>
            <person name="Zhang X."/>
        </authorList>
    </citation>
    <scope>NUCLEOTIDE SEQUENCE [LARGE SCALE GENOMIC DNA]</scope>
    <source>
        <strain evidence="7 8">BP6252</strain>
    </source>
</reference>
<comment type="caution">
    <text evidence="7">The sequence shown here is derived from an EMBL/GenBank/DDBJ whole genome shotgun (WGS) entry which is preliminary data.</text>
</comment>
<dbReference type="InterPro" id="IPR043504">
    <property type="entry name" value="Peptidase_S1_PA_chymotrypsin"/>
</dbReference>
<dbReference type="PROSITE" id="PS00134">
    <property type="entry name" value="TRYPSIN_HIS"/>
    <property type="match status" value="1"/>
</dbReference>
<dbReference type="OrthoDB" id="6380398at2759"/>
<name>A0A3D8RNB4_9HELO</name>
<keyword evidence="4" id="KW-0378">Hydrolase</keyword>
<evidence type="ECO:0000256" key="4">
    <source>
        <dbReference type="RuleBase" id="RU363034"/>
    </source>
</evidence>
<keyword evidence="4" id="KW-0645">Protease</keyword>
<keyword evidence="2" id="KW-0964">Secreted</keyword>
<dbReference type="PANTHER" id="PTHR24252">
    <property type="entry name" value="ACROSIN-RELATED"/>
    <property type="match status" value="1"/>
</dbReference>